<keyword evidence="2" id="KW-0732">Signal</keyword>
<proteinExistence type="predicted"/>
<dbReference type="Proteomes" id="UP000199504">
    <property type="component" value="Unassembled WGS sequence"/>
</dbReference>
<feature type="compositionally biased region" description="Low complexity" evidence="1">
    <location>
        <begin position="108"/>
        <end position="157"/>
    </location>
</feature>
<organism evidence="3 4">
    <name type="scientific">Micromonospora mirobrigensis</name>
    <dbReference type="NCBI Taxonomy" id="262898"/>
    <lineage>
        <taxon>Bacteria</taxon>
        <taxon>Bacillati</taxon>
        <taxon>Actinomycetota</taxon>
        <taxon>Actinomycetes</taxon>
        <taxon>Micromonosporales</taxon>
        <taxon>Micromonosporaceae</taxon>
        <taxon>Micromonospora</taxon>
    </lineage>
</organism>
<accession>A0A1C4ZQQ9</accession>
<dbReference type="Gene3D" id="2.60.40.1890">
    <property type="entry name" value="PCu(A)C copper chaperone"/>
    <property type="match status" value="1"/>
</dbReference>
<evidence type="ECO:0000256" key="2">
    <source>
        <dbReference type="SAM" id="SignalP"/>
    </source>
</evidence>
<dbReference type="RefSeq" id="WP_091610834.1">
    <property type="nucleotide sequence ID" value="NZ_FMCX01000006.1"/>
</dbReference>
<evidence type="ECO:0008006" key="5">
    <source>
        <dbReference type="Google" id="ProtNLM"/>
    </source>
</evidence>
<name>A0A1C4ZQQ9_9ACTN</name>
<feature type="chain" id="PRO_5008710469" description="Copper(I)-binding protein" evidence="2">
    <location>
        <begin position="22"/>
        <end position="270"/>
    </location>
</feature>
<dbReference type="OrthoDB" id="3380373at2"/>
<reference evidence="4" key="1">
    <citation type="submission" date="2016-06" db="EMBL/GenBank/DDBJ databases">
        <authorList>
            <person name="Varghese N."/>
            <person name="Submissions Spin"/>
        </authorList>
    </citation>
    <scope>NUCLEOTIDE SEQUENCE [LARGE SCALE GENOMIC DNA]</scope>
    <source>
        <strain evidence="4">DSM 44830</strain>
    </source>
</reference>
<feature type="signal peptide" evidence="2">
    <location>
        <begin position="1"/>
        <end position="21"/>
    </location>
</feature>
<feature type="region of interest" description="Disordered" evidence="1">
    <location>
        <begin position="235"/>
        <end position="270"/>
    </location>
</feature>
<dbReference type="AlphaFoldDB" id="A0A1C4ZQQ9"/>
<feature type="compositionally biased region" description="Gly residues" evidence="1">
    <location>
        <begin position="258"/>
        <end position="270"/>
    </location>
</feature>
<gene>
    <name evidence="3" type="ORF">GA0070564_106178</name>
</gene>
<dbReference type="PROSITE" id="PS51257">
    <property type="entry name" value="PROKAR_LIPOPROTEIN"/>
    <property type="match status" value="1"/>
</dbReference>
<protein>
    <recommendedName>
        <fullName evidence="5">Copper(I)-binding protein</fullName>
    </recommendedName>
</protein>
<evidence type="ECO:0000256" key="1">
    <source>
        <dbReference type="SAM" id="MobiDB-lite"/>
    </source>
</evidence>
<dbReference type="EMBL" id="FMCX01000006">
    <property type="protein sequence ID" value="SCF35249.1"/>
    <property type="molecule type" value="Genomic_DNA"/>
</dbReference>
<dbReference type="InterPro" id="IPR036182">
    <property type="entry name" value="PCuAC_sf"/>
</dbReference>
<keyword evidence="4" id="KW-1185">Reference proteome</keyword>
<evidence type="ECO:0000313" key="4">
    <source>
        <dbReference type="Proteomes" id="UP000199504"/>
    </source>
</evidence>
<sequence length="270" mass="26277">MTRSIWGSGRAALLLAGTAAAASLLLSGCGAGQVAETSNKIPSVQGINVQTSDNLYKVRGLYIQYPGVEGYQAGANAPLNVVLYNDSREPVTVTVTTDGARQVALTGSAPSGAQASPSESPTEPMSGSPSPSDPSASPSQSVGPVESASASPSASASASASASSSASASASPSASANAPAGEPARIEIPALGYAQFIPASGGRQLELVGLNEALLSGQEINLTFDFGNGRTVSTGAPVGVPLTPGPKASPIITREGGAEGGGEGGGGHSG</sequence>
<evidence type="ECO:0000313" key="3">
    <source>
        <dbReference type="EMBL" id="SCF35249.1"/>
    </source>
</evidence>
<dbReference type="STRING" id="262898.GA0070564_106178"/>
<feature type="region of interest" description="Disordered" evidence="1">
    <location>
        <begin position="107"/>
        <end position="157"/>
    </location>
</feature>